<sequence length="162" mass="17554">MFRSLVLGTVLAIGCSAGANAAVVQSQDVTVDGVEWRVSIQEADSFLNQRGLLEDQTWWGLEALAYDFASSFGSSDDHLNSGFGAYFAYAYDEGVNQVYNRACRGTYCYYTYFQDSGTVDRYYATAEQISPVPLPASLPLLLAGAAGLAGIGRFRKKRAAQA</sequence>
<name>A0A844CEZ6_9RHOB</name>
<accession>A0A844CEZ6</accession>
<reference evidence="2 3" key="1">
    <citation type="submission" date="2019-05" db="EMBL/GenBank/DDBJ databases">
        <title>Roseovarius bejariae sp. nov., a moderately halophylic bacterium isolated from a saline soil in Rambla Salada (Murcia).</title>
        <authorList>
            <person name="Castro D.J."/>
            <person name="Gomez-Altuve A."/>
            <person name="Reina J.C."/>
            <person name="Rodriguez M."/>
            <person name="Sampedro I."/>
            <person name="Llamas I."/>
            <person name="Martinez-Checa F."/>
        </authorList>
    </citation>
    <scope>NUCLEOTIDE SEQUENCE [LARGE SCALE GENOMIC DNA]</scope>
    <source>
        <strain evidence="2 3">A21</strain>
    </source>
</reference>
<protein>
    <submittedName>
        <fullName evidence="2">VPLPA-CTERM sorting domain-containing protein</fullName>
    </submittedName>
</protein>
<feature type="chain" id="PRO_5032271917" evidence="1">
    <location>
        <begin position="22"/>
        <end position="162"/>
    </location>
</feature>
<organism evidence="2 3">
    <name type="scientific">Roseovarius bejariae</name>
    <dbReference type="NCBI Taxonomy" id="2576383"/>
    <lineage>
        <taxon>Bacteria</taxon>
        <taxon>Pseudomonadati</taxon>
        <taxon>Pseudomonadota</taxon>
        <taxon>Alphaproteobacteria</taxon>
        <taxon>Rhodobacterales</taxon>
        <taxon>Roseobacteraceae</taxon>
        <taxon>Roseovarius</taxon>
    </lineage>
</organism>
<dbReference type="NCBIfam" id="TIGR03370">
    <property type="entry name" value="VPLPA-CTERM"/>
    <property type="match status" value="1"/>
</dbReference>
<evidence type="ECO:0000313" key="2">
    <source>
        <dbReference type="EMBL" id="MRU13821.1"/>
    </source>
</evidence>
<dbReference type="EMBL" id="SZWE01000001">
    <property type="protein sequence ID" value="MRU13821.1"/>
    <property type="molecule type" value="Genomic_DNA"/>
</dbReference>
<dbReference type="PROSITE" id="PS51257">
    <property type="entry name" value="PROKAR_LIPOPROTEIN"/>
    <property type="match status" value="1"/>
</dbReference>
<dbReference type="Proteomes" id="UP000564704">
    <property type="component" value="Unassembled WGS sequence"/>
</dbReference>
<evidence type="ECO:0000313" key="3">
    <source>
        <dbReference type="Proteomes" id="UP000564704"/>
    </source>
</evidence>
<keyword evidence="1" id="KW-0732">Signal</keyword>
<dbReference type="AlphaFoldDB" id="A0A844CEZ6"/>
<proteinExistence type="predicted"/>
<dbReference type="RefSeq" id="WP_154148153.1">
    <property type="nucleotide sequence ID" value="NZ_SZWE01000001.1"/>
</dbReference>
<gene>
    <name evidence="2" type="ORF">FDP25_00065</name>
</gene>
<keyword evidence="3" id="KW-1185">Reference proteome</keyword>
<comment type="caution">
    <text evidence="2">The sequence shown here is derived from an EMBL/GenBank/DDBJ whole genome shotgun (WGS) entry which is preliminary data.</text>
</comment>
<dbReference type="InterPro" id="IPR022472">
    <property type="entry name" value="VPLPA-CTERM"/>
</dbReference>
<feature type="signal peptide" evidence="1">
    <location>
        <begin position="1"/>
        <end position="21"/>
    </location>
</feature>
<evidence type="ECO:0000256" key="1">
    <source>
        <dbReference type="SAM" id="SignalP"/>
    </source>
</evidence>